<protein>
    <recommendedName>
        <fullName evidence="1">Baseplate J-like central domain-containing protein</fullName>
    </recommendedName>
</protein>
<gene>
    <name evidence="2" type="ORF">TTHN1_00672</name>
</gene>
<sequence length="345" mass="37580">MAELIPPLPDLEEEAARLFALLPEGFPVRDPDAFSAFGTYLRLAAQASLEARAFARALAPQLLVTRATGAWLDEHARGMGLERKPARPARLRLRCVASASGTFPAEAWVGLGGLRYRVQGSYAPDALVDGVSEGVGSRYTLPVGAVLYPVTVVPGLERLEVVEVLEAGQDEETDEELRARLLLSRPALGRGSTYHAYMSWALEVPEVRKVRILDQHPRGQGTVDVVIATARGLPTPELVARVQALVDQRRPLTVDARVRGPTPKPLHLSLRLHRLPGSPPLETWHSRVLDFLYGLGIGETFWPSRLMDYLHDYGGLEAVEVLSPAVPVAVAEDELLVPGEVNVGE</sequence>
<dbReference type="InterPro" id="IPR052399">
    <property type="entry name" value="Phage_Baseplate_Assmbl_Protein"/>
</dbReference>
<name>A0A3P4AP65_THETH</name>
<dbReference type="InterPro" id="IPR058531">
    <property type="entry name" value="Baseplate_J_M"/>
</dbReference>
<accession>A0A3P4AP65</accession>
<dbReference type="PANTHER" id="PTHR37829:SF3">
    <property type="entry name" value="PROTEIN JAYE-RELATED"/>
    <property type="match status" value="1"/>
</dbReference>
<dbReference type="Proteomes" id="UP000279841">
    <property type="component" value="Chromosome"/>
</dbReference>
<reference evidence="2 3" key="1">
    <citation type="submission" date="2018-10" db="EMBL/GenBank/DDBJ databases">
        <authorList>
            <person name="Peiro R."/>
            <person name="Begona"/>
            <person name="Cbmso G."/>
            <person name="Lopez M."/>
            <person name="Gonzalez S."/>
            <person name="Sacristan E."/>
            <person name="Castillo E."/>
        </authorList>
    </citation>
    <scope>NUCLEOTIDE SEQUENCE [LARGE SCALE GENOMIC DNA]</scope>
    <source>
        <strain evidence="2">TTHNAR1</strain>
    </source>
</reference>
<organism evidence="2 3">
    <name type="scientific">Thermus thermophilus</name>
    <dbReference type="NCBI Taxonomy" id="274"/>
    <lineage>
        <taxon>Bacteria</taxon>
        <taxon>Thermotogati</taxon>
        <taxon>Deinococcota</taxon>
        <taxon>Deinococci</taxon>
        <taxon>Thermales</taxon>
        <taxon>Thermaceae</taxon>
        <taxon>Thermus</taxon>
    </lineage>
</organism>
<evidence type="ECO:0000313" key="2">
    <source>
        <dbReference type="EMBL" id="VCU52917.1"/>
    </source>
</evidence>
<proteinExistence type="predicted"/>
<evidence type="ECO:0000313" key="3">
    <source>
        <dbReference type="Proteomes" id="UP000279841"/>
    </source>
</evidence>
<feature type="domain" description="Baseplate J-like central" evidence="1">
    <location>
        <begin position="190"/>
        <end position="258"/>
    </location>
</feature>
<evidence type="ECO:0000259" key="1">
    <source>
        <dbReference type="Pfam" id="PF26078"/>
    </source>
</evidence>
<dbReference type="RefSeq" id="WP_124104483.1">
    <property type="nucleotide sequence ID" value="NZ_LR027517.1"/>
</dbReference>
<dbReference type="PANTHER" id="PTHR37829">
    <property type="entry name" value="PHAGE-LIKE ELEMENT PBSX PROTEIN XKDT"/>
    <property type="match status" value="1"/>
</dbReference>
<dbReference type="Pfam" id="PF26078">
    <property type="entry name" value="Baseplate_J_M"/>
    <property type="match status" value="1"/>
</dbReference>
<dbReference type="EMBL" id="LR027517">
    <property type="protein sequence ID" value="VCU52917.1"/>
    <property type="molecule type" value="Genomic_DNA"/>
</dbReference>
<dbReference type="AlphaFoldDB" id="A0A3P4AP65"/>